<dbReference type="Gene3D" id="2.50.20.20">
    <property type="match status" value="1"/>
</dbReference>
<keyword evidence="3" id="KW-1185">Reference proteome</keyword>
<feature type="chain" id="PRO_5045467193" description="Lipoprotein" evidence="1">
    <location>
        <begin position="24"/>
        <end position="265"/>
    </location>
</feature>
<gene>
    <name evidence="2" type="ORF">OHU27_20250</name>
</gene>
<evidence type="ECO:0008006" key="4">
    <source>
        <dbReference type="Google" id="ProtNLM"/>
    </source>
</evidence>
<dbReference type="EMBL" id="CP108125">
    <property type="protein sequence ID" value="WTO84623.1"/>
    <property type="molecule type" value="Genomic_DNA"/>
</dbReference>
<evidence type="ECO:0000313" key="3">
    <source>
        <dbReference type="Proteomes" id="UP001622690"/>
    </source>
</evidence>
<dbReference type="RefSeq" id="WP_406258277.1">
    <property type="nucleotide sequence ID" value="NZ_CP108125.1"/>
</dbReference>
<reference evidence="2 3" key="1">
    <citation type="submission" date="2022-10" db="EMBL/GenBank/DDBJ databases">
        <title>The complete genomes of actinobacterial strains from the NBC collection.</title>
        <authorList>
            <person name="Joergensen T.S."/>
            <person name="Alvarez Arevalo M."/>
            <person name="Sterndorff E.B."/>
            <person name="Faurdal D."/>
            <person name="Vuksanovic O."/>
            <person name="Mourched A.-S."/>
            <person name="Charusanti P."/>
            <person name="Shaw S."/>
            <person name="Blin K."/>
            <person name="Weber T."/>
        </authorList>
    </citation>
    <scope>NUCLEOTIDE SEQUENCE [LARGE SCALE GENOMIC DNA]</scope>
    <source>
        <strain evidence="2 3">NBC_00206</strain>
    </source>
</reference>
<name>A0ABZ1IWF8_9ACTN</name>
<dbReference type="SUPFAM" id="SSF89392">
    <property type="entry name" value="Prokaryotic lipoproteins and lipoprotein localization factors"/>
    <property type="match status" value="1"/>
</dbReference>
<accession>A0ABZ1IWF8</accession>
<protein>
    <recommendedName>
        <fullName evidence="4">Lipoprotein</fullName>
    </recommendedName>
</protein>
<sequence length="265" mass="28622">MRSTRVRRPAPWTALPVTLTALAACTAPEGSANPEPAPAVAAALREAERSTHRAASSYVESTTTMGSALSMTARGTLTWRGPLTGTLRIRYTGGSTAETMRRLGSTSMEARYLPDAYYARMGEVFAGKTDGRHWIRYAYDDLERVAGSAGADLADRMRDTAPHTSVKRLLASSDVRKVGEETVRGTRVTHYSGTVPGEGADGQSVDIWVDDRDLLVKKVEKGRTAAGALTQTAYYRDYGVRVAVEKPPAGDTADLRELLEAKPRS</sequence>
<dbReference type="PROSITE" id="PS51257">
    <property type="entry name" value="PROKAR_LIPOPROTEIN"/>
    <property type="match status" value="1"/>
</dbReference>
<evidence type="ECO:0000313" key="2">
    <source>
        <dbReference type="EMBL" id="WTO84623.1"/>
    </source>
</evidence>
<proteinExistence type="predicted"/>
<keyword evidence="1" id="KW-0732">Signal</keyword>
<dbReference type="Proteomes" id="UP001622690">
    <property type="component" value="Chromosome"/>
</dbReference>
<organism evidence="2 3">
    <name type="scientific">Streptomyces nigra</name>
    <dbReference type="NCBI Taxonomy" id="1827580"/>
    <lineage>
        <taxon>Bacteria</taxon>
        <taxon>Bacillati</taxon>
        <taxon>Actinomycetota</taxon>
        <taxon>Actinomycetes</taxon>
        <taxon>Kitasatosporales</taxon>
        <taxon>Streptomycetaceae</taxon>
        <taxon>Streptomyces</taxon>
    </lineage>
</organism>
<feature type="signal peptide" evidence="1">
    <location>
        <begin position="1"/>
        <end position="23"/>
    </location>
</feature>
<evidence type="ECO:0000256" key="1">
    <source>
        <dbReference type="SAM" id="SignalP"/>
    </source>
</evidence>
<dbReference type="InterPro" id="IPR029046">
    <property type="entry name" value="LolA/LolB/LppX"/>
</dbReference>